<organism evidence="1 2">
    <name type="scientific">Eretmocerus hayati</name>
    <dbReference type="NCBI Taxonomy" id="131215"/>
    <lineage>
        <taxon>Eukaryota</taxon>
        <taxon>Metazoa</taxon>
        <taxon>Ecdysozoa</taxon>
        <taxon>Arthropoda</taxon>
        <taxon>Hexapoda</taxon>
        <taxon>Insecta</taxon>
        <taxon>Pterygota</taxon>
        <taxon>Neoptera</taxon>
        <taxon>Endopterygota</taxon>
        <taxon>Hymenoptera</taxon>
        <taxon>Apocrita</taxon>
        <taxon>Proctotrupomorpha</taxon>
        <taxon>Chalcidoidea</taxon>
        <taxon>Aphelinidae</taxon>
        <taxon>Aphelininae</taxon>
        <taxon>Eretmocerus</taxon>
    </lineage>
</organism>
<sequence length="445" mass="50293">MNPTAIEMGENLESSKGGLTKEHETEVKDIENEDRIFESCDINESEHDAIKGDTVGETLYSAKWILNTLISLSQIYESGWNESIEHDLCTLWDMSAEPDIVKFLMQNDFFKMAEFTLQISEEPRLTEIIVGIVGNMSCNSEALQSLVTSVKLVPAILSLISSDDKETILQVLRIIQSVIWDVQNNPESPWVETLKECKIIGESIPFILTSSTSEELLASTIEVVYSITELESDNGNILVDIFDIDQLILALCEAMREIIDQRENSHSEIQLKCIENWLNIMFNIMKRDLLKITDDENDESFQKITSVLSQILSPYEIMSNMMPLEDQCAICIHLAIKMILSFQKCDIFPDSRLFSTIMKLMVNLSSAAEENEFGGCDKLRSLFEYTGNYWTETLKTVGEQKIVELLSSCDGKTTCMVLDLSKSLPGITRDSETTLAKIKFRISTS</sequence>
<comment type="caution">
    <text evidence="1">The sequence shown here is derived from an EMBL/GenBank/DDBJ whole genome shotgun (WGS) entry which is preliminary data.</text>
</comment>
<dbReference type="EMBL" id="CM056742">
    <property type="protein sequence ID" value="KAJ8674764.1"/>
    <property type="molecule type" value="Genomic_DNA"/>
</dbReference>
<protein>
    <submittedName>
        <fullName evidence="1">Uncharacterized protein</fullName>
    </submittedName>
</protein>
<keyword evidence="2" id="KW-1185">Reference proteome</keyword>
<gene>
    <name evidence="1" type="ORF">QAD02_010550</name>
</gene>
<evidence type="ECO:0000313" key="1">
    <source>
        <dbReference type="EMBL" id="KAJ8674764.1"/>
    </source>
</evidence>
<dbReference type="Proteomes" id="UP001239111">
    <property type="component" value="Chromosome 2"/>
</dbReference>
<name>A0ACC2NWV0_9HYME</name>
<evidence type="ECO:0000313" key="2">
    <source>
        <dbReference type="Proteomes" id="UP001239111"/>
    </source>
</evidence>
<reference evidence="1" key="1">
    <citation type="submission" date="2023-04" db="EMBL/GenBank/DDBJ databases">
        <title>A chromosome-level genome assembly of the parasitoid wasp Eretmocerus hayati.</title>
        <authorList>
            <person name="Zhong Y."/>
            <person name="Liu S."/>
            <person name="Liu Y."/>
        </authorList>
    </citation>
    <scope>NUCLEOTIDE SEQUENCE</scope>
    <source>
        <strain evidence="1">ZJU_SS_LIU_2023</strain>
    </source>
</reference>
<proteinExistence type="predicted"/>
<accession>A0ACC2NWV0</accession>